<dbReference type="Proteomes" id="UP001595621">
    <property type="component" value="Unassembled WGS sequence"/>
</dbReference>
<name>A0ABV7GDT6_9GAMM</name>
<organism evidence="2 3">
    <name type="scientific">Shewanella submarina</name>
    <dbReference type="NCBI Taxonomy" id="2016376"/>
    <lineage>
        <taxon>Bacteria</taxon>
        <taxon>Pseudomonadati</taxon>
        <taxon>Pseudomonadota</taxon>
        <taxon>Gammaproteobacteria</taxon>
        <taxon>Alteromonadales</taxon>
        <taxon>Shewanellaceae</taxon>
        <taxon>Shewanella</taxon>
    </lineage>
</organism>
<proteinExistence type="predicted"/>
<comment type="caution">
    <text evidence="2">The sequence shown here is derived from an EMBL/GenBank/DDBJ whole genome shotgun (WGS) entry which is preliminary data.</text>
</comment>
<sequence length="443" mass="47765">MKSKLLLLPLVASLGACSGGHDEGPVNPPVPEAVPGLISGELTALNKDTGAATIGNHQLDFKGAALGRSANLLEQLHVGMLLTVQTGVDGKVDTVQFDDLLTAPVSFNDGKTLKVAGFEILGVNNISQFKLKQMVEVSGYALDSSRIQATYIAADDDTESSLEGAVTKLNDAKTSFMLGQVTINLSQANTALKNGTWVEAEGLMSSQEVAGELTNLTINSATVEIDTPDFDHVDGDVEVAGRISWVAQDLSHMVVNQNLAVGIQQSTQFEDGSKAMLKPGVMVEVEGSWDLNAMRLNADEIEFDGDNDVSIELPEFEAQGYADYNADTGVMTMNDIPFFVSPRTQFEDGLNKDRSFTNEWVEFSGYQQGNDYLVQEVESDEIDTSRVELEGKVVDGVGFSATLLGYQVINNQLAQYIGKQVEAECDRTPDNKLDNCSVEQDND</sequence>
<accession>A0ABV7GDT6</accession>
<dbReference type="Pfam" id="PF18914">
    <property type="entry name" value="DUF5666"/>
    <property type="match status" value="2"/>
</dbReference>
<evidence type="ECO:0000259" key="1">
    <source>
        <dbReference type="Pfam" id="PF18914"/>
    </source>
</evidence>
<dbReference type="PROSITE" id="PS51257">
    <property type="entry name" value="PROKAR_LIPOPROTEIN"/>
    <property type="match status" value="1"/>
</dbReference>
<protein>
    <submittedName>
        <fullName evidence="2">DUF5666 domain-containing protein</fullName>
    </submittedName>
</protein>
<reference evidence="3" key="1">
    <citation type="journal article" date="2019" name="Int. J. Syst. Evol. Microbiol.">
        <title>The Global Catalogue of Microorganisms (GCM) 10K type strain sequencing project: providing services to taxonomists for standard genome sequencing and annotation.</title>
        <authorList>
            <consortium name="The Broad Institute Genomics Platform"/>
            <consortium name="The Broad Institute Genome Sequencing Center for Infectious Disease"/>
            <person name="Wu L."/>
            <person name="Ma J."/>
        </authorList>
    </citation>
    <scope>NUCLEOTIDE SEQUENCE [LARGE SCALE GENOMIC DNA]</scope>
    <source>
        <strain evidence="3">KCTC 52277</strain>
    </source>
</reference>
<evidence type="ECO:0000313" key="3">
    <source>
        <dbReference type="Proteomes" id="UP001595621"/>
    </source>
</evidence>
<evidence type="ECO:0000313" key="2">
    <source>
        <dbReference type="EMBL" id="MFC3137187.1"/>
    </source>
</evidence>
<gene>
    <name evidence="2" type="ORF">ACFOE0_03190</name>
</gene>
<keyword evidence="3" id="KW-1185">Reference proteome</keyword>
<dbReference type="InterPro" id="IPR043724">
    <property type="entry name" value="DUF5666"/>
</dbReference>
<dbReference type="EMBL" id="JBHRTD010000006">
    <property type="protein sequence ID" value="MFC3137187.1"/>
    <property type="molecule type" value="Genomic_DNA"/>
</dbReference>
<feature type="domain" description="DUF5666" evidence="1">
    <location>
        <begin position="327"/>
        <end position="374"/>
    </location>
</feature>
<dbReference type="RefSeq" id="WP_248935489.1">
    <property type="nucleotide sequence ID" value="NZ_JAKILF010000002.1"/>
</dbReference>
<feature type="domain" description="DUF5666" evidence="1">
    <location>
        <begin position="241"/>
        <end position="302"/>
    </location>
</feature>